<dbReference type="InterPro" id="IPR052342">
    <property type="entry name" value="MCH/BMMD"/>
</dbReference>
<name>A0ABW7UVF4_9ACTN</name>
<comment type="similarity">
    <text evidence="1">Belongs to the enoyl-CoA hydratase/isomerase family.</text>
</comment>
<comment type="caution">
    <text evidence="3">The sequence shown here is derived from an EMBL/GenBank/DDBJ whole genome shotgun (WGS) entry which is preliminary data.</text>
</comment>
<dbReference type="InterPro" id="IPR002539">
    <property type="entry name" value="MaoC-like_dom"/>
</dbReference>
<dbReference type="PANTHER" id="PTHR43664:SF1">
    <property type="entry name" value="BETA-METHYLMALYL-COA DEHYDRATASE"/>
    <property type="match status" value="1"/>
</dbReference>
<sequence>MPQGYRQVTDGRIRENVGFGYDDFRLGLVIEHRPGRTVTETDNLLGTALTGNVAPIHTDAHYSSTTEWGRPLVCSGVTLNIVAGMTVRSTSGLTTANLGLDDVRFENPVFVGDTLYAETEILARRPSQSRPRNGLVTCRTSGLNQDGKRVAVFTRTFLVPTDPDSARAAAHY</sequence>
<accession>A0ABW7UVF4</accession>
<evidence type="ECO:0000313" key="4">
    <source>
        <dbReference type="Proteomes" id="UP001611548"/>
    </source>
</evidence>
<feature type="domain" description="MaoC-like" evidence="2">
    <location>
        <begin position="29"/>
        <end position="127"/>
    </location>
</feature>
<dbReference type="InterPro" id="IPR029069">
    <property type="entry name" value="HotDog_dom_sf"/>
</dbReference>
<dbReference type="PANTHER" id="PTHR43664">
    <property type="entry name" value="MONOAMINE OXIDASE-RELATED"/>
    <property type="match status" value="1"/>
</dbReference>
<dbReference type="Pfam" id="PF01575">
    <property type="entry name" value="MaoC_dehydratas"/>
    <property type="match status" value="1"/>
</dbReference>
<reference evidence="3 4" key="1">
    <citation type="submission" date="2024-10" db="EMBL/GenBank/DDBJ databases">
        <title>The Natural Products Discovery Center: Release of the First 8490 Sequenced Strains for Exploring Actinobacteria Biosynthetic Diversity.</title>
        <authorList>
            <person name="Kalkreuter E."/>
            <person name="Kautsar S.A."/>
            <person name="Yang D."/>
            <person name="Bader C.D."/>
            <person name="Teijaro C.N."/>
            <person name="Fluegel L."/>
            <person name="Davis C.M."/>
            <person name="Simpson J.R."/>
            <person name="Lauterbach L."/>
            <person name="Steele A.D."/>
            <person name="Gui C."/>
            <person name="Meng S."/>
            <person name="Li G."/>
            <person name="Viehrig K."/>
            <person name="Ye F."/>
            <person name="Su P."/>
            <person name="Kiefer A.F."/>
            <person name="Nichols A."/>
            <person name="Cepeda A.J."/>
            <person name="Yan W."/>
            <person name="Fan B."/>
            <person name="Jiang Y."/>
            <person name="Adhikari A."/>
            <person name="Zheng C.-J."/>
            <person name="Schuster L."/>
            <person name="Cowan T.M."/>
            <person name="Smanski M.J."/>
            <person name="Chevrette M.G."/>
            <person name="De Carvalho L.P.S."/>
            <person name="Shen B."/>
        </authorList>
    </citation>
    <scope>NUCLEOTIDE SEQUENCE [LARGE SCALE GENOMIC DNA]</scope>
    <source>
        <strain evidence="3 4">NPDC020327</strain>
    </source>
</reference>
<dbReference type="EMBL" id="JBIRWE010000004">
    <property type="protein sequence ID" value="MFI1964738.1"/>
    <property type="molecule type" value="Genomic_DNA"/>
</dbReference>
<dbReference type="RefSeq" id="WP_055473556.1">
    <property type="nucleotide sequence ID" value="NZ_JBIRWE010000004.1"/>
</dbReference>
<protein>
    <submittedName>
        <fullName evidence="3">MaoC family dehydratase</fullName>
    </submittedName>
</protein>
<gene>
    <name evidence="3" type="ORF">ACH429_11555</name>
</gene>
<evidence type="ECO:0000313" key="3">
    <source>
        <dbReference type="EMBL" id="MFI1964738.1"/>
    </source>
</evidence>
<dbReference type="Gene3D" id="3.10.129.10">
    <property type="entry name" value="Hotdog Thioesterase"/>
    <property type="match status" value="1"/>
</dbReference>
<dbReference type="SUPFAM" id="SSF54637">
    <property type="entry name" value="Thioesterase/thiol ester dehydrase-isomerase"/>
    <property type="match status" value="1"/>
</dbReference>
<proteinExistence type="inferred from homology"/>
<dbReference type="Proteomes" id="UP001611548">
    <property type="component" value="Unassembled WGS sequence"/>
</dbReference>
<dbReference type="CDD" id="cd03451">
    <property type="entry name" value="FkbR2"/>
    <property type="match status" value="1"/>
</dbReference>
<evidence type="ECO:0000259" key="2">
    <source>
        <dbReference type="Pfam" id="PF01575"/>
    </source>
</evidence>
<keyword evidence="4" id="KW-1185">Reference proteome</keyword>
<organism evidence="3 4">
    <name type="scientific">Streptomyces pathocidini</name>
    <dbReference type="NCBI Taxonomy" id="1650571"/>
    <lineage>
        <taxon>Bacteria</taxon>
        <taxon>Bacillati</taxon>
        <taxon>Actinomycetota</taxon>
        <taxon>Actinomycetes</taxon>
        <taxon>Kitasatosporales</taxon>
        <taxon>Streptomycetaceae</taxon>
        <taxon>Streptomyces</taxon>
    </lineage>
</organism>
<evidence type="ECO:0000256" key="1">
    <source>
        <dbReference type="ARBA" id="ARBA00005254"/>
    </source>
</evidence>